<dbReference type="EMBL" id="ATCN01000856">
    <property type="protein sequence ID" value="EPR78337.1"/>
    <property type="molecule type" value="Genomic_DNA"/>
</dbReference>
<comment type="caution">
    <text evidence="11">The sequence shown here is derived from an EMBL/GenBank/DDBJ whole genome shotgun (WGS) entry which is preliminary data.</text>
</comment>
<evidence type="ECO:0000256" key="10">
    <source>
        <dbReference type="ARBA" id="ARBA00023306"/>
    </source>
</evidence>
<comment type="subcellular location">
    <subcellularLocation>
        <location evidence="1">Chromosome</location>
    </subcellularLocation>
    <subcellularLocation>
        <location evidence="2">Cytoplasm</location>
    </subcellularLocation>
</comment>
<evidence type="ECO:0000256" key="9">
    <source>
        <dbReference type="ARBA" id="ARBA00023067"/>
    </source>
</evidence>
<evidence type="ECO:0000256" key="2">
    <source>
        <dbReference type="ARBA" id="ARBA00004496"/>
    </source>
</evidence>
<keyword evidence="10" id="KW-0131">Cell cycle</keyword>
<dbReference type="Pfam" id="PF05786">
    <property type="entry name" value="Cnd2"/>
    <property type="match status" value="1"/>
</dbReference>
<keyword evidence="7" id="KW-0132">Cell division</keyword>
<evidence type="ECO:0000256" key="8">
    <source>
        <dbReference type="ARBA" id="ARBA00022776"/>
    </source>
</evidence>
<evidence type="ECO:0000256" key="4">
    <source>
        <dbReference type="ARBA" id="ARBA00016065"/>
    </source>
</evidence>
<reference evidence="12" key="1">
    <citation type="journal article" date="2013" name="PLoS Genet.">
        <title>The genome of Spraguea lophii and the basis of host-microsporidian interactions.</title>
        <authorList>
            <person name="Campbell S.E."/>
            <person name="Williams T.A."/>
            <person name="Yousuf A."/>
            <person name="Soanes D.M."/>
            <person name="Paszkiewicz K.H."/>
            <person name="Williams B.A.P."/>
        </authorList>
    </citation>
    <scope>NUCLEOTIDE SEQUENCE [LARGE SCALE GENOMIC DNA]</scope>
    <source>
        <strain evidence="12">42_110</strain>
    </source>
</reference>
<dbReference type="InParanoid" id="S7W9D2"/>
<evidence type="ECO:0000256" key="1">
    <source>
        <dbReference type="ARBA" id="ARBA00004286"/>
    </source>
</evidence>
<dbReference type="GO" id="GO:0051301">
    <property type="term" value="P:cell division"/>
    <property type="evidence" value="ECO:0007669"/>
    <property type="project" value="UniProtKB-KW"/>
</dbReference>
<dbReference type="AlphaFoldDB" id="S7W9D2"/>
<evidence type="ECO:0000256" key="7">
    <source>
        <dbReference type="ARBA" id="ARBA00022618"/>
    </source>
</evidence>
<evidence type="ECO:0000313" key="11">
    <source>
        <dbReference type="EMBL" id="EPR78337.1"/>
    </source>
</evidence>
<dbReference type="GO" id="GO:0007076">
    <property type="term" value="P:mitotic chromosome condensation"/>
    <property type="evidence" value="ECO:0007669"/>
    <property type="project" value="InterPro"/>
</dbReference>
<comment type="similarity">
    <text evidence="3">Belongs to the CND2 (condensin subunit 2) family.</text>
</comment>
<protein>
    <recommendedName>
        <fullName evidence="4">Condensin complex subunit 2</fullName>
    </recommendedName>
</protein>
<evidence type="ECO:0000256" key="6">
    <source>
        <dbReference type="ARBA" id="ARBA00022490"/>
    </source>
</evidence>
<dbReference type="HOGENOM" id="CLU_615425_0_0_1"/>
<dbReference type="GO" id="GO:0000796">
    <property type="term" value="C:condensin complex"/>
    <property type="evidence" value="ECO:0007669"/>
    <property type="project" value="InterPro"/>
</dbReference>
<proteinExistence type="inferred from homology"/>
<accession>S7W9D2</accession>
<gene>
    <name evidence="11" type="ORF">SLOPH_2359</name>
</gene>
<evidence type="ECO:0000256" key="3">
    <source>
        <dbReference type="ARBA" id="ARBA00009471"/>
    </source>
</evidence>
<organism evidence="11 12">
    <name type="scientific">Spraguea lophii (strain 42_110)</name>
    <name type="common">Microsporidian parasite</name>
    <dbReference type="NCBI Taxonomy" id="1358809"/>
    <lineage>
        <taxon>Eukaryota</taxon>
        <taxon>Fungi</taxon>
        <taxon>Fungi incertae sedis</taxon>
        <taxon>Microsporidia</taxon>
        <taxon>Spragueidae</taxon>
        <taxon>Spraguea</taxon>
    </lineage>
</organism>
<dbReference type="Proteomes" id="UP000014978">
    <property type="component" value="Unassembled WGS sequence"/>
</dbReference>
<sequence>MKDSVFHNTKITSKNAWSNTLIEHFSDIKSLKNTNSNKIDFEKASITLDGCVKVYSTRVDNVMEDTNRLMKSISSKEEVKRKVKARKSSYVEEEANIRLKIEDEDVNFLYLIKTLKDNQQRQNIMLNSLIGYQNTIGEEPIPQIYFNDERIGINFKQQFICPTLENIEINMDDYNNEEEVEREMDFEIEHNFDDYQPADCHNTVGNFITWKTSFKRREKKEKITYKIDFHIQPPSSCTAKGGDTLLSPTAIKERRKNNNIISEISNNTNTTSLYNYFILPGSFKNKIEPEIKTVPTNHNQSIVDNTAYTDRSEIRNDKTIDFEVEHNYNEKSEIGNYKTIDFEVENNYNEKSEIKETNENNFNLNIIGSQLQFLKQNKKIDTKELKEKIKKELDTNNSLSNLYKTIEEKNLSVHQCFISLLHIANENNLLLNEENNDIFITK</sequence>
<dbReference type="OrthoDB" id="362021at2759"/>
<dbReference type="GO" id="GO:0003682">
    <property type="term" value="F:chromatin binding"/>
    <property type="evidence" value="ECO:0007669"/>
    <property type="project" value="TreeGrafter"/>
</dbReference>
<evidence type="ECO:0000256" key="5">
    <source>
        <dbReference type="ARBA" id="ARBA00022454"/>
    </source>
</evidence>
<dbReference type="PANTHER" id="PTHR13108">
    <property type="entry name" value="CONDENSIN COMPLEX SUBUNIT 2"/>
    <property type="match status" value="1"/>
</dbReference>
<dbReference type="STRING" id="1358809.S7W9D2"/>
<keyword evidence="12" id="KW-1185">Reference proteome</keyword>
<keyword evidence="5" id="KW-0158">Chromosome</keyword>
<keyword evidence="9" id="KW-0226">DNA condensation</keyword>
<keyword evidence="8" id="KW-0498">Mitosis</keyword>
<dbReference type="GO" id="GO:0005737">
    <property type="term" value="C:cytoplasm"/>
    <property type="evidence" value="ECO:0007669"/>
    <property type="project" value="UniProtKB-SubCell"/>
</dbReference>
<dbReference type="InterPro" id="IPR022816">
    <property type="entry name" value="Condensin_barren_su2"/>
</dbReference>
<keyword evidence="6" id="KW-0963">Cytoplasm</keyword>
<dbReference type="VEuPathDB" id="MicrosporidiaDB:SLOPH_2359"/>
<name>S7W9D2_SPRLO</name>
<dbReference type="PANTHER" id="PTHR13108:SF9">
    <property type="entry name" value="CONDENSIN COMPLEX SUBUNIT 2"/>
    <property type="match status" value="1"/>
</dbReference>
<evidence type="ECO:0000313" key="12">
    <source>
        <dbReference type="Proteomes" id="UP000014978"/>
    </source>
</evidence>